<protein>
    <submittedName>
        <fullName evidence="1">Uncharacterized protein</fullName>
    </submittedName>
</protein>
<sequence>MRISSHFRREHHVYTVEACDRSSFRVSELCRVMKSVQIPFGYSRYLADDEFGVVLTWKTVLGGGVRGLPSKQLRGKCTV</sequence>
<organism evidence="1 2">
    <name type="scientific">Linum trigynum</name>
    <dbReference type="NCBI Taxonomy" id="586398"/>
    <lineage>
        <taxon>Eukaryota</taxon>
        <taxon>Viridiplantae</taxon>
        <taxon>Streptophyta</taxon>
        <taxon>Embryophyta</taxon>
        <taxon>Tracheophyta</taxon>
        <taxon>Spermatophyta</taxon>
        <taxon>Magnoliopsida</taxon>
        <taxon>eudicotyledons</taxon>
        <taxon>Gunneridae</taxon>
        <taxon>Pentapetalae</taxon>
        <taxon>rosids</taxon>
        <taxon>fabids</taxon>
        <taxon>Malpighiales</taxon>
        <taxon>Linaceae</taxon>
        <taxon>Linum</taxon>
    </lineage>
</organism>
<accession>A0AAV2FTF1</accession>
<evidence type="ECO:0000313" key="1">
    <source>
        <dbReference type="EMBL" id="CAL1401654.1"/>
    </source>
</evidence>
<dbReference type="EMBL" id="OZ034820">
    <property type="protein sequence ID" value="CAL1401654.1"/>
    <property type="molecule type" value="Genomic_DNA"/>
</dbReference>
<keyword evidence="2" id="KW-1185">Reference proteome</keyword>
<evidence type="ECO:0000313" key="2">
    <source>
        <dbReference type="Proteomes" id="UP001497516"/>
    </source>
</evidence>
<name>A0AAV2FTF1_9ROSI</name>
<reference evidence="1 2" key="1">
    <citation type="submission" date="2024-04" db="EMBL/GenBank/DDBJ databases">
        <authorList>
            <person name="Fracassetti M."/>
        </authorList>
    </citation>
    <scope>NUCLEOTIDE SEQUENCE [LARGE SCALE GENOMIC DNA]</scope>
</reference>
<gene>
    <name evidence="1" type="ORF">LTRI10_LOCUS41700</name>
</gene>
<proteinExistence type="predicted"/>
<dbReference type="Proteomes" id="UP001497516">
    <property type="component" value="Chromosome 7"/>
</dbReference>
<dbReference type="AlphaFoldDB" id="A0AAV2FTF1"/>